<keyword evidence="3" id="KW-1185">Reference proteome</keyword>
<sequence length="142" mass="15977">MNRRNLLKAGLAGSAAGLIYLPSTVRGDIPATELAGKIYFTEANPGRWSHKAQTHLPRISTARTGDNLKITVTTPHEMKPWEHYIVKHQLLDKNFNLLFDRIFNPEKDTIPVSEFILGTYSGSLYALSMCNKHDVWLGEITI</sequence>
<evidence type="ECO:0000313" key="2">
    <source>
        <dbReference type="EMBL" id="MCL6271119.1"/>
    </source>
</evidence>
<dbReference type="SUPFAM" id="SSF49367">
    <property type="entry name" value="Superoxide reductase-like"/>
    <property type="match status" value="1"/>
</dbReference>
<dbReference type="EMBL" id="JAMFLX010000020">
    <property type="protein sequence ID" value="MCL6271119.1"/>
    <property type="molecule type" value="Genomic_DNA"/>
</dbReference>
<proteinExistence type="predicted"/>
<dbReference type="InterPro" id="IPR002742">
    <property type="entry name" value="Desulfoferrodoxin_Fe-bd_dom"/>
</dbReference>
<dbReference type="Pfam" id="PF01880">
    <property type="entry name" value="Desulfoferrodox"/>
    <property type="match status" value="1"/>
</dbReference>
<dbReference type="Proteomes" id="UP001203338">
    <property type="component" value="Unassembled WGS sequence"/>
</dbReference>
<evidence type="ECO:0000259" key="1">
    <source>
        <dbReference type="Pfam" id="PF01880"/>
    </source>
</evidence>
<evidence type="ECO:0000313" key="3">
    <source>
        <dbReference type="Proteomes" id="UP001203338"/>
    </source>
</evidence>
<protein>
    <recommendedName>
        <fullName evidence="1">Desulfoferrodoxin ferrous iron-binding domain-containing protein</fullName>
    </recommendedName>
</protein>
<dbReference type="InterPro" id="IPR036073">
    <property type="entry name" value="Desulfoferrodoxin_Fe-bd_dom_sf"/>
</dbReference>
<accession>A0ABT0PIB8</accession>
<gene>
    <name evidence="2" type="ORF">M3P05_14430</name>
</gene>
<name>A0ABT0PIB8_9GAMM</name>
<organism evidence="2 3">
    <name type="scientific">Parendozoicomonas callyspongiae</name>
    <dbReference type="NCBI Taxonomy" id="2942213"/>
    <lineage>
        <taxon>Bacteria</taxon>
        <taxon>Pseudomonadati</taxon>
        <taxon>Pseudomonadota</taxon>
        <taxon>Gammaproteobacteria</taxon>
        <taxon>Oceanospirillales</taxon>
        <taxon>Endozoicomonadaceae</taxon>
        <taxon>Parendozoicomonas</taxon>
    </lineage>
</organism>
<comment type="caution">
    <text evidence="2">The sequence shown here is derived from an EMBL/GenBank/DDBJ whole genome shotgun (WGS) entry which is preliminary data.</text>
</comment>
<dbReference type="RefSeq" id="WP_249700478.1">
    <property type="nucleotide sequence ID" value="NZ_JAMFLX010000020.1"/>
</dbReference>
<feature type="domain" description="Desulfoferrodoxin ferrous iron-binding" evidence="1">
    <location>
        <begin position="50"/>
        <end position="137"/>
    </location>
</feature>
<dbReference type="Gene3D" id="2.60.40.730">
    <property type="entry name" value="SOR catalytic domain"/>
    <property type="match status" value="1"/>
</dbReference>
<reference evidence="2 3" key="1">
    <citation type="submission" date="2022-05" db="EMBL/GenBank/DDBJ databases">
        <authorList>
            <person name="Park J.-S."/>
        </authorList>
    </citation>
    <scope>NUCLEOTIDE SEQUENCE [LARGE SCALE GENOMIC DNA]</scope>
    <source>
        <strain evidence="2 3">2012CJ34-2</strain>
    </source>
</reference>